<dbReference type="GO" id="GO:0006364">
    <property type="term" value="P:rRNA processing"/>
    <property type="evidence" value="ECO:0007669"/>
    <property type="project" value="InterPro"/>
</dbReference>
<feature type="compositionally biased region" description="Acidic residues" evidence="4">
    <location>
        <begin position="138"/>
        <end position="157"/>
    </location>
</feature>
<feature type="region of interest" description="Disordered" evidence="4">
    <location>
        <begin position="1"/>
        <end position="326"/>
    </location>
</feature>
<name>A0AAN6RMI4_9PEZI</name>
<dbReference type="Pfam" id="PF04615">
    <property type="entry name" value="Utp14"/>
    <property type="match status" value="1"/>
</dbReference>
<dbReference type="Proteomes" id="UP001303889">
    <property type="component" value="Unassembled WGS sequence"/>
</dbReference>
<keyword evidence="3" id="KW-0539">Nucleus</keyword>
<proteinExistence type="predicted"/>
<dbReference type="PANTHER" id="PTHR14150">
    <property type="entry name" value="U3 SMALL NUCLEOLAR RNA-ASSOCIATED PROTEIN 14"/>
    <property type="match status" value="1"/>
</dbReference>
<reference evidence="5" key="2">
    <citation type="submission" date="2023-05" db="EMBL/GenBank/DDBJ databases">
        <authorList>
            <consortium name="Lawrence Berkeley National Laboratory"/>
            <person name="Steindorff A."/>
            <person name="Hensen N."/>
            <person name="Bonometti L."/>
            <person name="Westerberg I."/>
            <person name="Brannstrom I.O."/>
            <person name="Guillou S."/>
            <person name="Cros-Aarteil S."/>
            <person name="Calhoun S."/>
            <person name="Haridas S."/>
            <person name="Kuo A."/>
            <person name="Mondo S."/>
            <person name="Pangilinan J."/>
            <person name="Riley R."/>
            <person name="Labutti K."/>
            <person name="Andreopoulos B."/>
            <person name="Lipzen A."/>
            <person name="Chen C."/>
            <person name="Yanf M."/>
            <person name="Daum C."/>
            <person name="Ng V."/>
            <person name="Clum A."/>
            <person name="Ohm R."/>
            <person name="Martin F."/>
            <person name="Silar P."/>
            <person name="Natvig D."/>
            <person name="Lalanne C."/>
            <person name="Gautier V."/>
            <person name="Ament-Velasquez S.L."/>
            <person name="Kruys A."/>
            <person name="Hutchinson M.I."/>
            <person name="Powell A.J."/>
            <person name="Barry K."/>
            <person name="Miller A.N."/>
            <person name="Grigoriev I.V."/>
            <person name="Debuchy R."/>
            <person name="Gladieux P."/>
            <person name="Thoren M.H."/>
            <person name="Johannesson H."/>
        </authorList>
    </citation>
    <scope>NUCLEOTIDE SEQUENCE</scope>
    <source>
        <strain evidence="5">CBS 103.79</strain>
    </source>
</reference>
<evidence type="ECO:0000256" key="4">
    <source>
        <dbReference type="SAM" id="MobiDB-lite"/>
    </source>
</evidence>
<dbReference type="GO" id="GO:0032040">
    <property type="term" value="C:small-subunit processome"/>
    <property type="evidence" value="ECO:0007669"/>
    <property type="project" value="InterPro"/>
</dbReference>
<keyword evidence="6" id="KW-1185">Reference proteome</keyword>
<feature type="compositionally biased region" description="Acidic residues" evidence="4">
    <location>
        <begin position="87"/>
        <end position="104"/>
    </location>
</feature>
<feature type="compositionally biased region" description="Acidic residues" evidence="4">
    <location>
        <begin position="180"/>
        <end position="191"/>
    </location>
</feature>
<reference evidence="5" key="1">
    <citation type="journal article" date="2023" name="Mol. Phylogenet. Evol.">
        <title>Genome-scale phylogeny and comparative genomics of the fungal order Sordariales.</title>
        <authorList>
            <person name="Hensen N."/>
            <person name="Bonometti L."/>
            <person name="Westerberg I."/>
            <person name="Brannstrom I.O."/>
            <person name="Guillou S."/>
            <person name="Cros-Aarteil S."/>
            <person name="Calhoun S."/>
            <person name="Haridas S."/>
            <person name="Kuo A."/>
            <person name="Mondo S."/>
            <person name="Pangilinan J."/>
            <person name="Riley R."/>
            <person name="LaButti K."/>
            <person name="Andreopoulos B."/>
            <person name="Lipzen A."/>
            <person name="Chen C."/>
            <person name="Yan M."/>
            <person name="Daum C."/>
            <person name="Ng V."/>
            <person name="Clum A."/>
            <person name="Steindorff A."/>
            <person name="Ohm R.A."/>
            <person name="Martin F."/>
            <person name="Silar P."/>
            <person name="Natvig D.O."/>
            <person name="Lalanne C."/>
            <person name="Gautier V."/>
            <person name="Ament-Velasquez S.L."/>
            <person name="Kruys A."/>
            <person name="Hutchinson M.I."/>
            <person name="Powell A.J."/>
            <person name="Barry K."/>
            <person name="Miller A.N."/>
            <person name="Grigoriev I.V."/>
            <person name="Debuchy R."/>
            <person name="Gladieux P."/>
            <person name="Hiltunen Thoren M."/>
            <person name="Johannesson H."/>
        </authorList>
    </citation>
    <scope>NUCLEOTIDE SEQUENCE</scope>
    <source>
        <strain evidence="5">CBS 103.79</strain>
    </source>
</reference>
<feature type="compositionally biased region" description="Acidic residues" evidence="4">
    <location>
        <begin position="618"/>
        <end position="629"/>
    </location>
</feature>
<feature type="compositionally biased region" description="Basic and acidic residues" evidence="4">
    <location>
        <begin position="421"/>
        <end position="442"/>
    </location>
</feature>
<feature type="compositionally biased region" description="Polar residues" evidence="4">
    <location>
        <begin position="666"/>
        <end position="683"/>
    </location>
</feature>
<feature type="compositionally biased region" description="Acidic residues" evidence="4">
    <location>
        <begin position="206"/>
        <end position="243"/>
    </location>
</feature>
<feature type="region of interest" description="Disordered" evidence="4">
    <location>
        <begin position="612"/>
        <end position="764"/>
    </location>
</feature>
<feature type="region of interest" description="Disordered" evidence="4">
    <location>
        <begin position="461"/>
        <end position="512"/>
    </location>
</feature>
<feature type="compositionally biased region" description="Basic residues" evidence="4">
    <location>
        <begin position="25"/>
        <end position="39"/>
    </location>
</feature>
<feature type="region of interest" description="Disordered" evidence="4">
    <location>
        <begin position="393"/>
        <end position="446"/>
    </location>
</feature>
<gene>
    <name evidence="5" type="ORF">C8A05DRAFT_20234</name>
</gene>
<feature type="region of interest" description="Disordered" evidence="4">
    <location>
        <begin position="794"/>
        <end position="813"/>
    </location>
</feature>
<evidence type="ECO:0000256" key="2">
    <source>
        <dbReference type="ARBA" id="ARBA00022553"/>
    </source>
</evidence>
<protein>
    <submittedName>
        <fullName evidence="5">Utp14 protein-domain-containing protein</fullName>
    </submittedName>
</protein>
<sequence length="913" mass="100651">MPGRQSHGRPLLPSGGGAGGGGARGKSHARTFKKSRAKATAKALDAFSLASAQFPDSTRGVRTRGLDADDDEGAPAQSQKRQRRGDDEDDEGDVDDDMDGDGEDGAGPRKKARRDGDAFEGFSDGEGSESEEWHVGVEEGDEDSELDSDEAFGESDEERFQGYGFGAGGKKKKGKRRGGEEEEEEDDEDLESLGSDAIDLATALDQFEEDDEEEGEGEEGESEEEDEESTDGDDESEEDDEDALANRDNLQSMIDAFAGADDEEEDKPSSGTKTKLSLKDLGLAGVKDPHMKRSLRLMNKEEKAVKPGSSKKLDIPLAKRQQDRLDRSAAYQKTNETLDKWIDTVKHNRRADHLVFPLAQNAHDRGLDSGELMPITQKTSGTELENTILAIMEESGLGPSAKPEKKDEGEGAGQPGLSKAEQQEIARQRRREREMHSREMARAKRIKKIKSKAYRRIHRKELLREEEAEHEEALAAGELDSDDERDALDRRRAEERMGTRHRESKWAKLGKKAGRAVWDENFRTGLTEMARRKEDLRRRIEGQAGGDSDDEGSDVSDASGDGDPRKRLLADLERAAAYEDDNEPRSQLFQMKFMQRGEELRKKVNEESLAELRRQLGSDDEGASDVEEMEIGRRQFGMGKSAAAAKPAQPKKPKAAEAREAGSSAVALQSQLNGQAEQSSSARETGGAWSSEPVPSAPGAPGVWSQPNSSGRKSKKGPKAKAEELDISNTATVAINAKPKPRKETASAPEGGTGDSDSDSDADMHLPMAIRDQKLIERAFAGEDVHGQFDEEKAEIEQADDEKQIDNTLPGWGSWVGEGVSAREKKRHQGRFITKVDGVKKKDRKDFKLKDVIISERRVKKLPHPFESQQQYERSLRLPVGPEWSTKETFQQATKPRVIIKQGIIAPMSKPMV</sequence>
<organism evidence="5 6">
    <name type="scientific">Staphylotrichum tortipilum</name>
    <dbReference type="NCBI Taxonomy" id="2831512"/>
    <lineage>
        <taxon>Eukaryota</taxon>
        <taxon>Fungi</taxon>
        <taxon>Dikarya</taxon>
        <taxon>Ascomycota</taxon>
        <taxon>Pezizomycotina</taxon>
        <taxon>Sordariomycetes</taxon>
        <taxon>Sordariomycetidae</taxon>
        <taxon>Sordariales</taxon>
        <taxon>Chaetomiaceae</taxon>
        <taxon>Staphylotrichum</taxon>
    </lineage>
</organism>
<feature type="compositionally biased region" description="Basic and acidic residues" evidence="4">
    <location>
        <begin position="529"/>
        <end position="541"/>
    </location>
</feature>
<feature type="compositionally biased region" description="Basic and acidic residues" evidence="4">
    <location>
        <begin position="461"/>
        <end position="473"/>
    </location>
</feature>
<evidence type="ECO:0000256" key="3">
    <source>
        <dbReference type="ARBA" id="ARBA00023242"/>
    </source>
</evidence>
<feature type="compositionally biased region" description="Basic and acidic residues" evidence="4">
    <location>
        <begin position="487"/>
        <end position="506"/>
    </location>
</feature>
<accession>A0AAN6RMI4</accession>
<dbReference type="EMBL" id="MU856350">
    <property type="protein sequence ID" value="KAK3896897.1"/>
    <property type="molecule type" value="Genomic_DNA"/>
</dbReference>
<comment type="subcellular location">
    <subcellularLocation>
        <location evidence="1">Nucleus</location>
        <location evidence="1">Nucleolus</location>
    </subcellularLocation>
</comment>
<evidence type="ECO:0000256" key="1">
    <source>
        <dbReference type="ARBA" id="ARBA00004604"/>
    </source>
</evidence>
<evidence type="ECO:0000313" key="5">
    <source>
        <dbReference type="EMBL" id="KAK3896897.1"/>
    </source>
</evidence>
<comment type="caution">
    <text evidence="5">The sequence shown here is derived from an EMBL/GenBank/DDBJ whole genome shotgun (WGS) entry which is preliminary data.</text>
</comment>
<dbReference type="AlphaFoldDB" id="A0AAN6RMI4"/>
<evidence type="ECO:0000313" key="6">
    <source>
        <dbReference type="Proteomes" id="UP001303889"/>
    </source>
</evidence>
<dbReference type="InterPro" id="IPR006709">
    <property type="entry name" value="SSU_processome_Utp14"/>
</dbReference>
<dbReference type="PANTHER" id="PTHR14150:SF12">
    <property type="entry name" value="U3 SMALL NUCLEOLAR RNA-ASSOCIATED PROTEIN 14 HOMOLOG A"/>
    <property type="match status" value="1"/>
</dbReference>
<feature type="compositionally biased region" description="Gly residues" evidence="4">
    <location>
        <begin position="14"/>
        <end position="24"/>
    </location>
</feature>
<feature type="region of interest" description="Disordered" evidence="4">
    <location>
        <begin position="529"/>
        <end position="568"/>
    </location>
</feature>
<keyword evidence="2" id="KW-0597">Phosphoprotein</keyword>